<dbReference type="InterPro" id="IPR024738">
    <property type="entry name" value="Hfi1/Tada1"/>
</dbReference>
<dbReference type="Pfam" id="PF12767">
    <property type="entry name" value="SAGA-Tad1"/>
    <property type="match status" value="1"/>
</dbReference>
<dbReference type="PANTHER" id="PTHR21277:SF36">
    <property type="entry name" value="TRANSCRIPTIONAL COACTIVATOR HFI1_TRANSCRIPTIONAL ADAPTER 1"/>
    <property type="match status" value="1"/>
</dbReference>
<proteinExistence type="predicted"/>
<evidence type="ECO:0000313" key="1">
    <source>
        <dbReference type="EMBL" id="PWA70789.1"/>
    </source>
</evidence>
<dbReference type="Proteomes" id="UP000245207">
    <property type="component" value="Unassembled WGS sequence"/>
</dbReference>
<organism evidence="1 2">
    <name type="scientific">Artemisia annua</name>
    <name type="common">Sweet wormwood</name>
    <dbReference type="NCBI Taxonomy" id="35608"/>
    <lineage>
        <taxon>Eukaryota</taxon>
        <taxon>Viridiplantae</taxon>
        <taxon>Streptophyta</taxon>
        <taxon>Embryophyta</taxon>
        <taxon>Tracheophyta</taxon>
        <taxon>Spermatophyta</taxon>
        <taxon>Magnoliopsida</taxon>
        <taxon>eudicotyledons</taxon>
        <taxon>Gunneridae</taxon>
        <taxon>Pentapetalae</taxon>
        <taxon>asterids</taxon>
        <taxon>campanulids</taxon>
        <taxon>Asterales</taxon>
        <taxon>Asteraceae</taxon>
        <taxon>Asteroideae</taxon>
        <taxon>Anthemideae</taxon>
        <taxon>Artemisiinae</taxon>
        <taxon>Artemisia</taxon>
    </lineage>
</organism>
<dbReference type="AlphaFoldDB" id="A0A2U1NBB7"/>
<dbReference type="GO" id="GO:0006357">
    <property type="term" value="P:regulation of transcription by RNA polymerase II"/>
    <property type="evidence" value="ECO:0007669"/>
    <property type="project" value="TreeGrafter"/>
</dbReference>
<evidence type="ECO:0000313" key="2">
    <source>
        <dbReference type="Proteomes" id="UP000245207"/>
    </source>
</evidence>
<reference evidence="1 2" key="1">
    <citation type="journal article" date="2018" name="Mol. Plant">
        <title>The genome of Artemisia annua provides insight into the evolution of Asteraceae family and artemisinin biosynthesis.</title>
        <authorList>
            <person name="Shen Q."/>
            <person name="Zhang L."/>
            <person name="Liao Z."/>
            <person name="Wang S."/>
            <person name="Yan T."/>
            <person name="Shi P."/>
            <person name="Liu M."/>
            <person name="Fu X."/>
            <person name="Pan Q."/>
            <person name="Wang Y."/>
            <person name="Lv Z."/>
            <person name="Lu X."/>
            <person name="Zhang F."/>
            <person name="Jiang W."/>
            <person name="Ma Y."/>
            <person name="Chen M."/>
            <person name="Hao X."/>
            <person name="Li L."/>
            <person name="Tang Y."/>
            <person name="Lv G."/>
            <person name="Zhou Y."/>
            <person name="Sun X."/>
            <person name="Brodelius P.E."/>
            <person name="Rose J.K.C."/>
            <person name="Tang K."/>
        </authorList>
    </citation>
    <scope>NUCLEOTIDE SEQUENCE [LARGE SCALE GENOMIC DNA]</scope>
    <source>
        <strain evidence="2">cv. Huhao1</strain>
        <tissue evidence="1">Leaf</tissue>
    </source>
</reference>
<protein>
    <submittedName>
        <fullName evidence="1">Transcriptional coactivator Hfi1/Transcriptional adapter 1</fullName>
    </submittedName>
</protein>
<accession>A0A2U1NBB7</accession>
<sequence>MPAVRNSSRVDTIELKVEMERRLGTQKAEKYFKLLSRFLSLKAGKSEFDKHCVRLIGRENVRYHNELIKAIVRNAAVCKTPPLAKQVKRDGVNGIDPRNGLQSLCRDVFPQSPRKGRTPNIRERKFKDRPSPLGIDGKSHLVPAKVNSVENRKEVERDELGADTDRRVTITAPFGVSVHSSRKQKVLQKGLGTVSLEERLKEKLKTVGLDISMDCINLLNNGLASYLMRVIEPSLELARSRSLRQPGTRFAASILDFRLATETNPKFLGENWPIKLEKICFGNSPEFMSE</sequence>
<gene>
    <name evidence="1" type="ORF">CTI12_AA203340</name>
</gene>
<keyword evidence="2" id="KW-1185">Reference proteome</keyword>
<dbReference type="EMBL" id="PKPP01003181">
    <property type="protein sequence ID" value="PWA70789.1"/>
    <property type="molecule type" value="Genomic_DNA"/>
</dbReference>
<dbReference type="GO" id="GO:0000124">
    <property type="term" value="C:SAGA complex"/>
    <property type="evidence" value="ECO:0007669"/>
    <property type="project" value="TreeGrafter"/>
</dbReference>
<comment type="caution">
    <text evidence="1">The sequence shown here is derived from an EMBL/GenBank/DDBJ whole genome shotgun (WGS) entry which is preliminary data.</text>
</comment>
<dbReference type="PANTHER" id="PTHR21277">
    <property type="entry name" value="TRANSCRIPTIONAL ADAPTER 1"/>
    <property type="match status" value="1"/>
</dbReference>
<name>A0A2U1NBB7_ARTAN</name>
<dbReference type="STRING" id="35608.A0A2U1NBB7"/>
<dbReference type="GO" id="GO:0003713">
    <property type="term" value="F:transcription coactivator activity"/>
    <property type="evidence" value="ECO:0007669"/>
    <property type="project" value="TreeGrafter"/>
</dbReference>
<dbReference type="OrthoDB" id="10264870at2759"/>